<protein>
    <recommendedName>
        <fullName evidence="3">DUF4025 domain-containing protein</fullName>
    </recommendedName>
</protein>
<keyword evidence="2" id="KW-1185">Reference proteome</keyword>
<evidence type="ECO:0000313" key="1">
    <source>
        <dbReference type="EMBL" id="MFC7747672.1"/>
    </source>
</evidence>
<gene>
    <name evidence="1" type="ORF">ACFQU8_10795</name>
</gene>
<evidence type="ECO:0000313" key="2">
    <source>
        <dbReference type="Proteomes" id="UP001596620"/>
    </source>
</evidence>
<proteinExistence type="predicted"/>
<dbReference type="EMBL" id="JBHTGR010000055">
    <property type="protein sequence ID" value="MFC7747672.1"/>
    <property type="molecule type" value="Genomic_DNA"/>
</dbReference>
<reference evidence="2" key="1">
    <citation type="journal article" date="2019" name="Int. J. Syst. Evol. Microbiol.">
        <title>The Global Catalogue of Microorganisms (GCM) 10K type strain sequencing project: providing services to taxonomists for standard genome sequencing and annotation.</title>
        <authorList>
            <consortium name="The Broad Institute Genomics Platform"/>
            <consortium name="The Broad Institute Genome Sequencing Center for Infectious Disease"/>
            <person name="Wu L."/>
            <person name="Ma J."/>
        </authorList>
    </citation>
    <scope>NUCLEOTIDE SEQUENCE [LARGE SCALE GENOMIC DNA]</scope>
    <source>
        <strain evidence="2">JCM 30234</strain>
    </source>
</reference>
<evidence type="ECO:0008006" key="3">
    <source>
        <dbReference type="Google" id="ProtNLM"/>
    </source>
</evidence>
<dbReference type="RefSeq" id="WP_382359781.1">
    <property type="nucleotide sequence ID" value="NZ_JBHTGR010000055.1"/>
</dbReference>
<dbReference type="Proteomes" id="UP001596620">
    <property type="component" value="Unassembled WGS sequence"/>
</dbReference>
<comment type="caution">
    <text evidence="1">The sequence shown here is derived from an EMBL/GenBank/DDBJ whole genome shotgun (WGS) entry which is preliminary data.</text>
</comment>
<sequence>MKRNKHFRKHVKNIQKETKNTVILNDVAGSPPKKTKQENEELLTPAEKVATHNIDGKTWQDTDK</sequence>
<name>A0ABW2UUT3_9BACI</name>
<organism evidence="1 2">
    <name type="scientific">Lentibacillus kimchii</name>
    <dbReference type="NCBI Taxonomy" id="1542911"/>
    <lineage>
        <taxon>Bacteria</taxon>
        <taxon>Bacillati</taxon>
        <taxon>Bacillota</taxon>
        <taxon>Bacilli</taxon>
        <taxon>Bacillales</taxon>
        <taxon>Bacillaceae</taxon>
        <taxon>Lentibacillus</taxon>
    </lineage>
</organism>
<accession>A0ABW2UUT3</accession>